<proteinExistence type="predicted"/>
<keyword evidence="3" id="KW-1185">Reference proteome</keyword>
<reference evidence="2 3" key="1">
    <citation type="submission" date="2019-05" db="EMBL/GenBank/DDBJ databases">
        <title>Another draft genome of Portunus trituberculatus and its Hox gene families provides insights of decapod evolution.</title>
        <authorList>
            <person name="Jeong J.-H."/>
            <person name="Song I."/>
            <person name="Kim S."/>
            <person name="Choi T."/>
            <person name="Kim D."/>
            <person name="Ryu S."/>
            <person name="Kim W."/>
        </authorList>
    </citation>
    <scope>NUCLEOTIDE SEQUENCE [LARGE SCALE GENOMIC DNA]</scope>
    <source>
        <tissue evidence="2">Muscle</tissue>
    </source>
</reference>
<sequence length="113" mass="12293">MNDALPHPRPTSTPSPTQTQLNCFPKPLKSYSPSNTSTTSVSKLSMNAIANATFSPPLLLLCLPRHKNTWTAAAERPDEAAVSTRKGEGHAADYLRGYKHYGASFAFLMPSFL</sequence>
<accession>A0A5B7KDA5</accession>
<dbReference type="AlphaFoldDB" id="A0A5B7KDA5"/>
<organism evidence="2 3">
    <name type="scientific">Portunus trituberculatus</name>
    <name type="common">Swimming crab</name>
    <name type="synonym">Neptunus trituberculatus</name>
    <dbReference type="NCBI Taxonomy" id="210409"/>
    <lineage>
        <taxon>Eukaryota</taxon>
        <taxon>Metazoa</taxon>
        <taxon>Ecdysozoa</taxon>
        <taxon>Arthropoda</taxon>
        <taxon>Crustacea</taxon>
        <taxon>Multicrustacea</taxon>
        <taxon>Malacostraca</taxon>
        <taxon>Eumalacostraca</taxon>
        <taxon>Eucarida</taxon>
        <taxon>Decapoda</taxon>
        <taxon>Pleocyemata</taxon>
        <taxon>Brachyura</taxon>
        <taxon>Eubrachyura</taxon>
        <taxon>Portunoidea</taxon>
        <taxon>Portunidae</taxon>
        <taxon>Portuninae</taxon>
        <taxon>Portunus</taxon>
    </lineage>
</organism>
<dbReference type="EMBL" id="VSRR010142396">
    <property type="protein sequence ID" value="MPD04714.1"/>
    <property type="molecule type" value="Genomic_DNA"/>
</dbReference>
<evidence type="ECO:0000313" key="3">
    <source>
        <dbReference type="Proteomes" id="UP000324222"/>
    </source>
</evidence>
<protein>
    <submittedName>
        <fullName evidence="2">Uncharacterized protein</fullName>
    </submittedName>
</protein>
<evidence type="ECO:0000313" key="2">
    <source>
        <dbReference type="EMBL" id="MPD04714.1"/>
    </source>
</evidence>
<feature type="region of interest" description="Disordered" evidence="1">
    <location>
        <begin position="1"/>
        <end position="37"/>
    </location>
</feature>
<gene>
    <name evidence="2" type="ORF">E2C01_100419</name>
</gene>
<name>A0A5B7KDA5_PORTR</name>
<comment type="caution">
    <text evidence="2">The sequence shown here is derived from an EMBL/GenBank/DDBJ whole genome shotgun (WGS) entry which is preliminary data.</text>
</comment>
<dbReference type="Proteomes" id="UP000324222">
    <property type="component" value="Unassembled WGS sequence"/>
</dbReference>
<evidence type="ECO:0000256" key="1">
    <source>
        <dbReference type="SAM" id="MobiDB-lite"/>
    </source>
</evidence>